<dbReference type="InterPro" id="IPR006311">
    <property type="entry name" value="TAT_signal"/>
</dbReference>
<dbReference type="PANTHER" id="PTHR43737">
    <property type="entry name" value="BLL7424 PROTEIN"/>
    <property type="match status" value="1"/>
</dbReference>
<reference evidence="1 2" key="1">
    <citation type="submission" date="2022-10" db="EMBL/GenBank/DDBJ databases">
        <title>Luteolibacter arcticus strain CCTCC AB 2014275, whole genome shotgun sequencing project.</title>
        <authorList>
            <person name="Zhao G."/>
            <person name="Shen L."/>
        </authorList>
    </citation>
    <scope>NUCLEOTIDE SEQUENCE [LARGE SCALE GENOMIC DNA]</scope>
    <source>
        <strain evidence="1 2">CCTCC AB 2014275</strain>
    </source>
</reference>
<name>A0ABT3GHE4_9BACT</name>
<accession>A0ABT3GHE4</accession>
<sequence>MSLSLQSRRRFLGGAGSAVACWHPVWQALWSAGVARAAVPPDAGEYRAVVCLFLSGGNDSFNLLVPHSGPSATHEDAYAEFAESRGALALAKEALLPIEPRNLPGRGFGVHPAMPRLAEMFARGHAAFVANTGTLVEPLADKSEVAGKKLPIGLRSHAVQAAQWQTAVTDQESITGWAGRIGDLLGGAGSPVPVNLSMAGSPVFQNGVGRGALVVDPVAGAVPLKGYTAAYDPEDELANAASDALDQMLAQAQGHHLKQAVLEARREALRSNAAYAAAAIGPLPGAVSFPDTSLGRQLRQVALAIQGREALGTLRQIFFVQLDGFDLHADALAGHAALLGQVDAAVGAFWDQLIAIGIAKGEPVEGQVTMFSASEFGRTLAGNGSGSDDGWGGNHFVVGGSVDGGKIYGSYPSLALDSPLDLGRGCLIPTTGCDDYFGEFAQWLGVTVESLPQVLPNLANYLPEGGSFTPLGFLGRPGVPVNTQSPTLTEVDGVVTATPGEWTGAPASIGYVWYLNDVLVEGATDPVFNVPLAAGDRVFARISATNDIGTRTMKSPVFTMPGPVSLALHWTDRADNEAGFVLEWGKDGTTFPNIFEIAAGSSHTTVTFPRPATYFARIKAYNAAGESAYGNILTISAEA</sequence>
<dbReference type="InterPro" id="IPR003961">
    <property type="entry name" value="FN3_dom"/>
</dbReference>
<evidence type="ECO:0000313" key="1">
    <source>
        <dbReference type="EMBL" id="MCW1923010.1"/>
    </source>
</evidence>
<comment type="caution">
    <text evidence="1">The sequence shown here is derived from an EMBL/GenBank/DDBJ whole genome shotgun (WGS) entry which is preliminary data.</text>
</comment>
<dbReference type="Pfam" id="PF07394">
    <property type="entry name" value="DUF1501"/>
    <property type="match status" value="1"/>
</dbReference>
<dbReference type="InterPro" id="IPR036116">
    <property type="entry name" value="FN3_sf"/>
</dbReference>
<dbReference type="CDD" id="cd00063">
    <property type="entry name" value="FN3"/>
    <property type="match status" value="1"/>
</dbReference>
<proteinExistence type="predicted"/>
<evidence type="ECO:0000313" key="2">
    <source>
        <dbReference type="Proteomes" id="UP001320876"/>
    </source>
</evidence>
<protein>
    <submittedName>
        <fullName evidence="1">DUF1501 domain-containing protein</fullName>
    </submittedName>
</protein>
<dbReference type="SUPFAM" id="SSF49265">
    <property type="entry name" value="Fibronectin type III"/>
    <property type="match status" value="1"/>
</dbReference>
<dbReference type="EMBL" id="JAPDDT010000003">
    <property type="protein sequence ID" value="MCW1923010.1"/>
    <property type="molecule type" value="Genomic_DNA"/>
</dbReference>
<gene>
    <name evidence="1" type="ORF">OKA05_10640</name>
</gene>
<dbReference type="PROSITE" id="PS51318">
    <property type="entry name" value="TAT"/>
    <property type="match status" value="1"/>
</dbReference>
<dbReference type="RefSeq" id="WP_264487115.1">
    <property type="nucleotide sequence ID" value="NZ_JAPDDT010000003.1"/>
</dbReference>
<dbReference type="PANTHER" id="PTHR43737:SF1">
    <property type="entry name" value="DUF1501 DOMAIN-CONTAINING PROTEIN"/>
    <property type="match status" value="1"/>
</dbReference>
<organism evidence="1 2">
    <name type="scientific">Luteolibacter arcticus</name>
    <dbReference type="NCBI Taxonomy" id="1581411"/>
    <lineage>
        <taxon>Bacteria</taxon>
        <taxon>Pseudomonadati</taxon>
        <taxon>Verrucomicrobiota</taxon>
        <taxon>Verrucomicrobiia</taxon>
        <taxon>Verrucomicrobiales</taxon>
        <taxon>Verrucomicrobiaceae</taxon>
        <taxon>Luteolibacter</taxon>
    </lineage>
</organism>
<dbReference type="Proteomes" id="UP001320876">
    <property type="component" value="Unassembled WGS sequence"/>
</dbReference>
<dbReference type="InterPro" id="IPR010869">
    <property type="entry name" value="DUF1501"/>
</dbReference>
<keyword evidence="2" id="KW-1185">Reference proteome</keyword>